<dbReference type="InterPro" id="IPR009057">
    <property type="entry name" value="Homeodomain-like_sf"/>
</dbReference>
<dbReference type="SUPFAM" id="SSF48452">
    <property type="entry name" value="TPR-like"/>
    <property type="match status" value="1"/>
</dbReference>
<dbReference type="AlphaFoldDB" id="A0AA41JKF8"/>
<dbReference type="RefSeq" id="WP_105787711.1">
    <property type="nucleotide sequence ID" value="NZ_CADERF010000018.1"/>
</dbReference>
<dbReference type="Gene3D" id="1.10.10.60">
    <property type="entry name" value="Homeodomain-like"/>
    <property type="match status" value="1"/>
</dbReference>
<dbReference type="PANTHER" id="PTHR46796">
    <property type="entry name" value="HTH-TYPE TRANSCRIPTIONAL ACTIVATOR RHAS-RELATED"/>
    <property type="match status" value="1"/>
</dbReference>
<sequence>MLSTLYFAIASALSSADTSSAFCTKMFAGQFLDAVNIAAHRADTERPGGVPDADALQAYADVQLVLGRYEDAEETYRRVQKALHGERVAVRAALSRNAAWQALFQNRFGTALQCFKRTADDDEASPTQRLESLVGATLVLFHLGRLDGARGRLDTMSELAVAAPDKRWRRLVDALRRDLLAQYQLRASEPIADHIYWHSVMLEPGSTDVGGTPALSDEHTPTIAVLAQRADYLQQLHALARGSETGLERIDGYLRWSIGAGLHDYHRALRLEVALAALAGKATRVAETMLLMFSEAPMPGNQHARWYLEYLYCQSKVRQQQGRLHDYAQLYGRYALLSIKHVREDGSLLSSASVERAQPVADDISARLPGKYRRAYRYLIECLDRPDLSVREVAMHIGVTERALQLAFKAHLGITPSELIRRRRMENIRDELMADDTHAPSVLQIANRWGVQHRSTLLNGYRKMFKETPSETLAR</sequence>
<dbReference type="EMBL" id="JAGSVG010000015">
    <property type="protein sequence ID" value="MBR8130793.1"/>
    <property type="molecule type" value="Genomic_DNA"/>
</dbReference>
<evidence type="ECO:0000313" key="5">
    <source>
        <dbReference type="EMBL" id="MBR8130793.1"/>
    </source>
</evidence>
<organism evidence="5 6">
    <name type="scientific">Burkholderia ambifaria</name>
    <dbReference type="NCBI Taxonomy" id="152480"/>
    <lineage>
        <taxon>Bacteria</taxon>
        <taxon>Pseudomonadati</taxon>
        <taxon>Pseudomonadota</taxon>
        <taxon>Betaproteobacteria</taxon>
        <taxon>Burkholderiales</taxon>
        <taxon>Burkholderiaceae</taxon>
        <taxon>Burkholderia</taxon>
        <taxon>Burkholderia cepacia complex</taxon>
    </lineage>
</organism>
<dbReference type="InterPro" id="IPR018062">
    <property type="entry name" value="HTH_AraC-typ_CS"/>
</dbReference>
<keyword evidence="2" id="KW-0238">DNA-binding</keyword>
<feature type="domain" description="HTH araC/xylS-type" evidence="4">
    <location>
        <begin position="373"/>
        <end position="475"/>
    </location>
</feature>
<proteinExistence type="predicted"/>
<evidence type="ECO:0000313" key="6">
    <source>
        <dbReference type="Proteomes" id="UP000682266"/>
    </source>
</evidence>
<dbReference type="GO" id="GO:0003700">
    <property type="term" value="F:DNA-binding transcription factor activity"/>
    <property type="evidence" value="ECO:0007669"/>
    <property type="project" value="InterPro"/>
</dbReference>
<evidence type="ECO:0000259" key="4">
    <source>
        <dbReference type="PROSITE" id="PS01124"/>
    </source>
</evidence>
<dbReference type="InterPro" id="IPR018060">
    <property type="entry name" value="HTH_AraC"/>
</dbReference>
<dbReference type="InterPro" id="IPR050204">
    <property type="entry name" value="AraC_XylS_family_regulators"/>
</dbReference>
<accession>A0AA41JKF8</accession>
<dbReference type="GO" id="GO:0043565">
    <property type="term" value="F:sequence-specific DNA binding"/>
    <property type="evidence" value="ECO:0007669"/>
    <property type="project" value="InterPro"/>
</dbReference>
<protein>
    <submittedName>
        <fullName evidence="5">Helix-turn-helix transcriptional regulator</fullName>
    </submittedName>
</protein>
<dbReference type="PANTHER" id="PTHR46796:SF12">
    <property type="entry name" value="HTH-TYPE DNA-BINDING TRANSCRIPTIONAL ACTIVATOR EUTR"/>
    <property type="match status" value="1"/>
</dbReference>
<dbReference type="InterPro" id="IPR011990">
    <property type="entry name" value="TPR-like_helical_dom_sf"/>
</dbReference>
<gene>
    <name evidence="5" type="ORF">KDW93_17775</name>
</gene>
<evidence type="ECO:0000256" key="1">
    <source>
        <dbReference type="ARBA" id="ARBA00023015"/>
    </source>
</evidence>
<dbReference type="SMART" id="SM00342">
    <property type="entry name" value="HTH_ARAC"/>
    <property type="match status" value="1"/>
</dbReference>
<reference evidence="5" key="1">
    <citation type="submission" date="2021-04" db="EMBL/GenBank/DDBJ databases">
        <title>A collection of bacterial strains from the Burkholderia cepacia Research Laboratory and Repository.</title>
        <authorList>
            <person name="Lipuma J."/>
            <person name="Spilker T."/>
        </authorList>
    </citation>
    <scope>NUCLEOTIDE SEQUENCE</scope>
    <source>
        <strain evidence="5">AU36012</strain>
    </source>
</reference>
<keyword evidence="1" id="KW-0805">Transcription regulation</keyword>
<dbReference type="PROSITE" id="PS00041">
    <property type="entry name" value="HTH_ARAC_FAMILY_1"/>
    <property type="match status" value="1"/>
</dbReference>
<evidence type="ECO:0000256" key="3">
    <source>
        <dbReference type="ARBA" id="ARBA00023163"/>
    </source>
</evidence>
<dbReference type="Gene3D" id="1.25.40.10">
    <property type="entry name" value="Tetratricopeptide repeat domain"/>
    <property type="match status" value="1"/>
</dbReference>
<dbReference type="Pfam" id="PF12833">
    <property type="entry name" value="HTH_18"/>
    <property type="match status" value="1"/>
</dbReference>
<dbReference type="SUPFAM" id="SSF46689">
    <property type="entry name" value="Homeodomain-like"/>
    <property type="match status" value="1"/>
</dbReference>
<dbReference type="PROSITE" id="PS01124">
    <property type="entry name" value="HTH_ARAC_FAMILY_2"/>
    <property type="match status" value="1"/>
</dbReference>
<name>A0AA41JKF8_9BURK</name>
<comment type="caution">
    <text evidence="5">The sequence shown here is derived from an EMBL/GenBank/DDBJ whole genome shotgun (WGS) entry which is preliminary data.</text>
</comment>
<keyword evidence="3" id="KW-0804">Transcription</keyword>
<dbReference type="Proteomes" id="UP000682266">
    <property type="component" value="Unassembled WGS sequence"/>
</dbReference>
<evidence type="ECO:0000256" key="2">
    <source>
        <dbReference type="ARBA" id="ARBA00023125"/>
    </source>
</evidence>